<evidence type="ECO:0000256" key="5">
    <source>
        <dbReference type="ARBA" id="ARBA00022679"/>
    </source>
</evidence>
<dbReference type="SUPFAM" id="SSF55874">
    <property type="entry name" value="ATPase domain of HSP90 chaperone/DNA topoisomerase II/histidine kinase"/>
    <property type="match status" value="1"/>
</dbReference>
<dbReference type="PROSITE" id="PS50885">
    <property type="entry name" value="HAMP"/>
    <property type="match status" value="1"/>
</dbReference>
<keyword evidence="7" id="KW-0547">Nucleotide-binding</keyword>
<evidence type="ECO:0000256" key="6">
    <source>
        <dbReference type="ARBA" id="ARBA00022692"/>
    </source>
</evidence>
<evidence type="ECO:0000256" key="11">
    <source>
        <dbReference type="ARBA" id="ARBA00023012"/>
    </source>
</evidence>
<dbReference type="Proteomes" id="UP001515943">
    <property type="component" value="Unassembled WGS sequence"/>
</dbReference>
<evidence type="ECO:0000256" key="3">
    <source>
        <dbReference type="ARBA" id="ARBA00012438"/>
    </source>
</evidence>
<comment type="catalytic activity">
    <reaction evidence="1">
        <text>ATP + protein L-histidine = ADP + protein N-phospho-L-histidine.</text>
        <dbReference type="EC" id="2.7.13.3"/>
    </reaction>
</comment>
<organism evidence="15 16">
    <name type="scientific">Lentzea indica</name>
    <dbReference type="NCBI Taxonomy" id="2604800"/>
    <lineage>
        <taxon>Bacteria</taxon>
        <taxon>Bacillati</taxon>
        <taxon>Actinomycetota</taxon>
        <taxon>Actinomycetes</taxon>
        <taxon>Pseudonocardiales</taxon>
        <taxon>Pseudonocardiaceae</taxon>
        <taxon>Lentzea</taxon>
    </lineage>
</organism>
<dbReference type="EC" id="2.7.13.3" evidence="3"/>
<dbReference type="InterPro" id="IPR029016">
    <property type="entry name" value="GAF-like_dom_sf"/>
</dbReference>
<dbReference type="InterPro" id="IPR036890">
    <property type="entry name" value="HATPase_C_sf"/>
</dbReference>
<dbReference type="InterPro" id="IPR003594">
    <property type="entry name" value="HATPase_dom"/>
</dbReference>
<dbReference type="InterPro" id="IPR003661">
    <property type="entry name" value="HisK_dim/P_dom"/>
</dbReference>
<dbReference type="InterPro" id="IPR004358">
    <property type="entry name" value="Sig_transdc_His_kin-like_C"/>
</dbReference>
<keyword evidence="4" id="KW-0597">Phosphoprotein</keyword>
<comment type="caution">
    <text evidence="15">The sequence shown here is derived from an EMBL/GenBank/DDBJ whole genome shotgun (WGS) entry which is preliminary data.</text>
</comment>
<comment type="subcellular location">
    <subcellularLocation>
        <location evidence="2">Cell membrane</location>
    </subcellularLocation>
</comment>
<dbReference type="CDD" id="cd00082">
    <property type="entry name" value="HisKA"/>
    <property type="match status" value="1"/>
</dbReference>
<sequence>MSSGPSFRRLLVLTFGPLVAVVLVLLALGAGAVSVAASSVEELTSRVQPMQQLNFELRGIMLDSSRGLRGYTYSGDVALVEAYDSGHQNYVRVKDELVRLAEVGEQRPARSVAELADRWFAMTAAVRAAEPGTADTPARLVAGAAVIDEFLETSTRLAEGLEAQSASLRQSSAATRRQAMVALISCGAVAVLLATGSAITTVQRLGRSIAALRNTVTRWEGGDALARIPEQGIAELQQVARSINALADEAAKLHEVEQERQRHREIAADIGMSIREHLDVDAVIELAASEIGQHFGVERVCVWLAEGEPEDTSADLVTPEWHRPELAPLGSSLATQDRSLPMAPLRRLYAGRRSLEVDHADEAGRLGLPAALRDRSVLVLPLGRGESVLGALVVARSGGGWPAVEVDALEHIAADLARGVDQARLYQEQQLLVRELRALDRNKTEFVSNVSHELRTPMTSIAGYVELLRDGAGGTINGSQRKMLDVVHRNMTRLRGLIEELLLLAKLESDTVTMAEKPVDVGELVDGVVQALRPAADVGGVHLDHENAGGLVVCGDAAQLDRVLTNLLSNAVKFTPAGGDVRVTSRRCGGGWVEVKVSDTGMGVPKAEQHAMFTRFFRASNATEQAIPGSGLGLAIARQIVRRHGGQVSLTSTEGVGTTVTVLLPDGWTGETP</sequence>
<dbReference type="PANTHER" id="PTHR42878:SF7">
    <property type="entry name" value="SENSOR HISTIDINE KINASE GLRK"/>
    <property type="match status" value="1"/>
</dbReference>
<dbReference type="SUPFAM" id="SSF47384">
    <property type="entry name" value="Homodimeric domain of signal transducing histidine kinase"/>
    <property type="match status" value="1"/>
</dbReference>
<name>A0ABX1FYV2_9PSEU</name>
<dbReference type="PRINTS" id="PR00344">
    <property type="entry name" value="BCTRLSENSOR"/>
</dbReference>
<evidence type="ECO:0000256" key="1">
    <source>
        <dbReference type="ARBA" id="ARBA00000085"/>
    </source>
</evidence>
<evidence type="ECO:0000313" key="16">
    <source>
        <dbReference type="Proteomes" id="UP001515943"/>
    </source>
</evidence>
<keyword evidence="11" id="KW-0902">Two-component regulatory system</keyword>
<dbReference type="InterPro" id="IPR036097">
    <property type="entry name" value="HisK_dim/P_sf"/>
</dbReference>
<dbReference type="InterPro" id="IPR050351">
    <property type="entry name" value="BphY/WalK/GraS-like"/>
</dbReference>
<keyword evidence="8" id="KW-0418">Kinase</keyword>
<dbReference type="Gene3D" id="1.10.287.130">
    <property type="match status" value="1"/>
</dbReference>
<evidence type="ECO:0000313" key="15">
    <source>
        <dbReference type="EMBL" id="NKE63646.1"/>
    </source>
</evidence>
<evidence type="ECO:0000256" key="10">
    <source>
        <dbReference type="ARBA" id="ARBA00022989"/>
    </source>
</evidence>
<protein>
    <recommendedName>
        <fullName evidence="12">Sensor-like histidine kinase SenX3</fullName>
        <ecNumber evidence="3">2.7.13.3</ecNumber>
    </recommendedName>
</protein>
<keyword evidence="9" id="KW-0067">ATP-binding</keyword>
<dbReference type="Gene3D" id="6.10.340.10">
    <property type="match status" value="1"/>
</dbReference>
<evidence type="ECO:0000256" key="12">
    <source>
        <dbReference type="ARBA" id="ARBA00039401"/>
    </source>
</evidence>
<keyword evidence="16" id="KW-1185">Reference proteome</keyword>
<dbReference type="Pfam" id="PF01590">
    <property type="entry name" value="GAF"/>
    <property type="match status" value="1"/>
</dbReference>
<keyword evidence="10" id="KW-0472">Membrane</keyword>
<dbReference type="Pfam" id="PF02518">
    <property type="entry name" value="HATPase_c"/>
    <property type="match status" value="1"/>
</dbReference>
<dbReference type="Pfam" id="PF00512">
    <property type="entry name" value="HisKA"/>
    <property type="match status" value="1"/>
</dbReference>
<dbReference type="SMART" id="SM00388">
    <property type="entry name" value="HisKA"/>
    <property type="match status" value="1"/>
</dbReference>
<evidence type="ECO:0000256" key="4">
    <source>
        <dbReference type="ARBA" id="ARBA00022553"/>
    </source>
</evidence>
<dbReference type="EMBL" id="VSRL01000390">
    <property type="protein sequence ID" value="NKE63646.1"/>
    <property type="molecule type" value="Genomic_DNA"/>
</dbReference>
<evidence type="ECO:0000259" key="13">
    <source>
        <dbReference type="PROSITE" id="PS50109"/>
    </source>
</evidence>
<reference evidence="15 16" key="1">
    <citation type="submission" date="2019-08" db="EMBL/GenBank/DDBJ databases">
        <title>Lentzea from Indian Himalayas.</title>
        <authorList>
            <person name="Mandal S."/>
            <person name="Mallick Gupta A."/>
            <person name="Maiti P.K."/>
            <person name="Sarkar J."/>
            <person name="Mandal S."/>
        </authorList>
    </citation>
    <scope>NUCLEOTIDE SEQUENCE [LARGE SCALE GENOMIC DNA]</scope>
    <source>
        <strain evidence="15 16">PSKA42</strain>
    </source>
</reference>
<dbReference type="SMART" id="SM00387">
    <property type="entry name" value="HATPase_c"/>
    <property type="match status" value="1"/>
</dbReference>
<dbReference type="Gene3D" id="3.30.565.10">
    <property type="entry name" value="Histidine kinase-like ATPase, C-terminal domain"/>
    <property type="match status" value="1"/>
</dbReference>
<keyword evidence="5" id="KW-0808">Transferase</keyword>
<feature type="domain" description="HAMP" evidence="14">
    <location>
        <begin position="203"/>
        <end position="255"/>
    </location>
</feature>
<evidence type="ECO:0000256" key="8">
    <source>
        <dbReference type="ARBA" id="ARBA00022777"/>
    </source>
</evidence>
<evidence type="ECO:0000256" key="2">
    <source>
        <dbReference type="ARBA" id="ARBA00004236"/>
    </source>
</evidence>
<dbReference type="SMART" id="SM00065">
    <property type="entry name" value="GAF"/>
    <property type="match status" value="1"/>
</dbReference>
<keyword evidence="6" id="KW-0812">Transmembrane</keyword>
<dbReference type="SUPFAM" id="SSF55781">
    <property type="entry name" value="GAF domain-like"/>
    <property type="match status" value="1"/>
</dbReference>
<dbReference type="RefSeq" id="WP_167980221.1">
    <property type="nucleotide sequence ID" value="NZ_VSRL01000390.1"/>
</dbReference>
<feature type="domain" description="Histidine kinase" evidence="13">
    <location>
        <begin position="449"/>
        <end position="668"/>
    </location>
</feature>
<dbReference type="InterPro" id="IPR003660">
    <property type="entry name" value="HAMP_dom"/>
</dbReference>
<dbReference type="InterPro" id="IPR005467">
    <property type="entry name" value="His_kinase_dom"/>
</dbReference>
<dbReference type="PROSITE" id="PS50109">
    <property type="entry name" value="HIS_KIN"/>
    <property type="match status" value="1"/>
</dbReference>
<evidence type="ECO:0000256" key="9">
    <source>
        <dbReference type="ARBA" id="ARBA00022840"/>
    </source>
</evidence>
<evidence type="ECO:0000259" key="14">
    <source>
        <dbReference type="PROSITE" id="PS50885"/>
    </source>
</evidence>
<accession>A0ABX1FYV2</accession>
<dbReference type="InterPro" id="IPR003018">
    <property type="entry name" value="GAF"/>
</dbReference>
<evidence type="ECO:0000256" key="7">
    <source>
        <dbReference type="ARBA" id="ARBA00022741"/>
    </source>
</evidence>
<keyword evidence="10" id="KW-1133">Transmembrane helix</keyword>
<gene>
    <name evidence="15" type="ORF">FXN61_45785</name>
</gene>
<dbReference type="PANTHER" id="PTHR42878">
    <property type="entry name" value="TWO-COMPONENT HISTIDINE KINASE"/>
    <property type="match status" value="1"/>
</dbReference>
<dbReference type="Gene3D" id="3.30.450.40">
    <property type="match status" value="1"/>
</dbReference>
<proteinExistence type="predicted"/>